<dbReference type="Gene3D" id="3.30.2010.10">
    <property type="entry name" value="Metalloproteases ('zincins'), catalytic domain"/>
    <property type="match status" value="1"/>
</dbReference>
<evidence type="ECO:0000256" key="5">
    <source>
        <dbReference type="ARBA" id="ARBA00022801"/>
    </source>
</evidence>
<dbReference type="GO" id="GO:0004222">
    <property type="term" value="F:metalloendopeptidase activity"/>
    <property type="evidence" value="ECO:0007669"/>
    <property type="project" value="InterPro"/>
</dbReference>
<evidence type="ECO:0000259" key="11">
    <source>
        <dbReference type="Pfam" id="PF01435"/>
    </source>
</evidence>
<keyword evidence="9" id="KW-0472">Membrane</keyword>
<dbReference type="Pfam" id="PF01435">
    <property type="entry name" value="Peptidase_M48"/>
    <property type="match status" value="1"/>
</dbReference>
<gene>
    <name evidence="12" type="ORF">HHU12_18410</name>
</gene>
<evidence type="ECO:0000256" key="9">
    <source>
        <dbReference type="ARBA" id="ARBA00023136"/>
    </source>
</evidence>
<comment type="cofactor">
    <cofactor evidence="10">
        <name>Zn(2+)</name>
        <dbReference type="ChEBI" id="CHEBI:29105"/>
    </cofactor>
    <text evidence="10">Binds 1 zinc ion per subunit.</text>
</comment>
<keyword evidence="7" id="KW-1133">Transmembrane helix</keyword>
<keyword evidence="5 10" id="KW-0378">Hydrolase</keyword>
<evidence type="ECO:0000256" key="1">
    <source>
        <dbReference type="ARBA" id="ARBA00022475"/>
    </source>
</evidence>
<keyword evidence="1" id="KW-1003">Cell membrane</keyword>
<evidence type="ECO:0000256" key="10">
    <source>
        <dbReference type="RuleBase" id="RU003983"/>
    </source>
</evidence>
<keyword evidence="3" id="KW-0812">Transmembrane</keyword>
<dbReference type="AlphaFoldDB" id="A0A7X9RWE0"/>
<evidence type="ECO:0000313" key="13">
    <source>
        <dbReference type="Proteomes" id="UP000576082"/>
    </source>
</evidence>
<feature type="domain" description="Peptidase M48" evidence="11">
    <location>
        <begin position="70"/>
        <end position="264"/>
    </location>
</feature>
<keyword evidence="6 10" id="KW-0862">Zinc</keyword>
<comment type="similarity">
    <text evidence="10">Belongs to the peptidase M48 family.</text>
</comment>
<evidence type="ECO:0000256" key="4">
    <source>
        <dbReference type="ARBA" id="ARBA00022723"/>
    </source>
</evidence>
<evidence type="ECO:0000256" key="7">
    <source>
        <dbReference type="ARBA" id="ARBA00022989"/>
    </source>
</evidence>
<keyword evidence="4" id="KW-0479">Metal-binding</keyword>
<dbReference type="EMBL" id="JABANE010000052">
    <property type="protein sequence ID" value="NME69952.1"/>
    <property type="molecule type" value="Genomic_DNA"/>
</dbReference>
<evidence type="ECO:0000256" key="2">
    <source>
        <dbReference type="ARBA" id="ARBA00022670"/>
    </source>
</evidence>
<evidence type="ECO:0000256" key="8">
    <source>
        <dbReference type="ARBA" id="ARBA00023049"/>
    </source>
</evidence>
<sequence>MSSEALKVHKKKFPNINPNSWEHPTDKLALAALQKMTGFDTLLKFIISNTTEKSLRLMTLASSVRVNENQFPKVHRLLLEACAILDVKEIPELYVSQSPILNAGAIGVDNPFIVLNSSIVDTLNEEELLTVIGHELGHIISGHVLYHTLLRVLLRISIVDLGIPLGKTVILAIIMALKEWERKSELSADRAGLLSSQNPETSIHLLMKLAGGGNIAEMNLGEFIKQAEEYNQQSGLVNTTHKFLNTIFKSHPFPVTRIAELLKWVQSGEYDNILNGGYDHSPNTPENGKTFNFKEDFKEYTDPITDKMKDAKDFVTGIFSDEEEDKKVGEGK</sequence>
<keyword evidence="13" id="KW-1185">Reference proteome</keyword>
<dbReference type="RefSeq" id="WP_169658202.1">
    <property type="nucleotide sequence ID" value="NZ_JABANE010000052.1"/>
</dbReference>
<dbReference type="PANTHER" id="PTHR43221:SF3">
    <property type="entry name" value="SLL1280 PROTEIN"/>
    <property type="match status" value="1"/>
</dbReference>
<dbReference type="PANTHER" id="PTHR43221">
    <property type="entry name" value="PROTEASE HTPX"/>
    <property type="match status" value="1"/>
</dbReference>
<protein>
    <submittedName>
        <fullName evidence="12">M48 family metallopeptidase</fullName>
    </submittedName>
</protein>
<dbReference type="CDD" id="cd07325">
    <property type="entry name" value="M48_Ste24p_like"/>
    <property type="match status" value="1"/>
</dbReference>
<evidence type="ECO:0000313" key="12">
    <source>
        <dbReference type="EMBL" id="NME69952.1"/>
    </source>
</evidence>
<dbReference type="Proteomes" id="UP000576082">
    <property type="component" value="Unassembled WGS sequence"/>
</dbReference>
<proteinExistence type="inferred from homology"/>
<dbReference type="GO" id="GO:0046872">
    <property type="term" value="F:metal ion binding"/>
    <property type="evidence" value="ECO:0007669"/>
    <property type="project" value="UniProtKB-KW"/>
</dbReference>
<organism evidence="12 13">
    <name type="scientific">Flammeovirga aprica JL-4</name>
    <dbReference type="NCBI Taxonomy" id="694437"/>
    <lineage>
        <taxon>Bacteria</taxon>
        <taxon>Pseudomonadati</taxon>
        <taxon>Bacteroidota</taxon>
        <taxon>Cytophagia</taxon>
        <taxon>Cytophagales</taxon>
        <taxon>Flammeovirgaceae</taxon>
        <taxon>Flammeovirga</taxon>
    </lineage>
</organism>
<evidence type="ECO:0000256" key="6">
    <source>
        <dbReference type="ARBA" id="ARBA00022833"/>
    </source>
</evidence>
<reference evidence="12 13" key="1">
    <citation type="submission" date="2020-04" db="EMBL/GenBank/DDBJ databases">
        <title>Flammeovirga sp. SR4, a novel species isolated from seawater.</title>
        <authorList>
            <person name="Wang X."/>
        </authorList>
    </citation>
    <scope>NUCLEOTIDE SEQUENCE [LARGE SCALE GENOMIC DNA]</scope>
    <source>
        <strain evidence="12 13">ATCC 23126</strain>
    </source>
</reference>
<dbReference type="InterPro" id="IPR001915">
    <property type="entry name" value="Peptidase_M48"/>
</dbReference>
<evidence type="ECO:0000256" key="3">
    <source>
        <dbReference type="ARBA" id="ARBA00022692"/>
    </source>
</evidence>
<keyword evidence="2 10" id="KW-0645">Protease</keyword>
<dbReference type="InterPro" id="IPR050083">
    <property type="entry name" value="HtpX_protease"/>
</dbReference>
<name>A0A7X9RWE0_9BACT</name>
<comment type="caution">
    <text evidence="12">The sequence shown here is derived from an EMBL/GenBank/DDBJ whole genome shotgun (WGS) entry which is preliminary data.</text>
</comment>
<accession>A0A7X9RWE0</accession>
<keyword evidence="8 10" id="KW-0482">Metalloprotease</keyword>
<dbReference type="GO" id="GO:0006508">
    <property type="term" value="P:proteolysis"/>
    <property type="evidence" value="ECO:0007669"/>
    <property type="project" value="UniProtKB-KW"/>
</dbReference>